<evidence type="ECO:0000313" key="2">
    <source>
        <dbReference type="EMBL" id="EFD88478.1"/>
    </source>
</evidence>
<organism evidence="2 3">
    <name type="scientific">Oenococcus oeni AWRIB429</name>
    <dbReference type="NCBI Taxonomy" id="655225"/>
    <lineage>
        <taxon>Bacteria</taxon>
        <taxon>Bacillati</taxon>
        <taxon>Bacillota</taxon>
        <taxon>Bacilli</taxon>
        <taxon>Lactobacillales</taxon>
        <taxon>Lactobacillaceae</taxon>
        <taxon>Oenococcus</taxon>
    </lineage>
</organism>
<dbReference type="PROSITE" id="PS50212">
    <property type="entry name" value="RASGEF_NTER"/>
    <property type="match status" value="1"/>
</dbReference>
<reference evidence="2 3" key="1">
    <citation type="journal article" date="2010" name="Appl. Microbiol. Biotechnol.">
        <title>Genotypic diversity in Oenococcus oeni by high-density microarray comparative genome hybridization and whole genome sequencing.</title>
        <authorList>
            <person name="Borneman A.R."/>
            <person name="Bartowsky E.J."/>
            <person name="McCarthy J."/>
            <person name="Chambers P.J."/>
        </authorList>
    </citation>
    <scope>NUCLEOTIDE SEQUENCE [LARGE SCALE GENOMIC DNA]</scope>
    <source>
        <strain evidence="2 3">AWRIB429</strain>
    </source>
</reference>
<dbReference type="EMBL" id="ACSE01000016">
    <property type="protein sequence ID" value="EFD88478.1"/>
    <property type="molecule type" value="Genomic_DNA"/>
</dbReference>
<name>D3L968_OENOE</name>
<accession>D3L968</accession>
<feature type="domain" description="N-terminal Ras-GEF" evidence="1">
    <location>
        <begin position="1"/>
        <end position="39"/>
    </location>
</feature>
<dbReference type="AlphaFoldDB" id="D3L968"/>
<dbReference type="Proteomes" id="UP000003075">
    <property type="component" value="Unassembled WGS sequence"/>
</dbReference>
<evidence type="ECO:0000313" key="3">
    <source>
        <dbReference type="Proteomes" id="UP000003075"/>
    </source>
</evidence>
<gene>
    <name evidence="2" type="ORF">AWRIB429_0898</name>
</gene>
<evidence type="ECO:0000259" key="1">
    <source>
        <dbReference type="PROSITE" id="PS50212"/>
    </source>
</evidence>
<protein>
    <recommendedName>
        <fullName evidence="1">N-terminal Ras-GEF domain-containing protein</fullName>
    </recommendedName>
</protein>
<dbReference type="InterPro" id="IPR000651">
    <property type="entry name" value="Ras-like_Gua-exchang_fac_N"/>
</dbReference>
<proteinExistence type="predicted"/>
<sequence>METMISTDLKIIKLIQKKASFIGVFLFSIKNFYAPSNIA</sequence>
<comment type="caution">
    <text evidence="2">The sequence shown here is derived from an EMBL/GenBank/DDBJ whole genome shotgun (WGS) entry which is preliminary data.</text>
</comment>